<dbReference type="Gene3D" id="3.40.50.300">
    <property type="entry name" value="P-loop containing nucleotide triphosphate hydrolases"/>
    <property type="match status" value="1"/>
</dbReference>
<dbReference type="Pfam" id="PF13424">
    <property type="entry name" value="TPR_12"/>
    <property type="match status" value="2"/>
</dbReference>
<evidence type="ECO:0000259" key="4">
    <source>
        <dbReference type="Pfam" id="PF25000"/>
    </source>
</evidence>
<dbReference type="InterPro" id="IPR002182">
    <property type="entry name" value="NB-ARC"/>
</dbReference>
<dbReference type="InterPro" id="IPR056681">
    <property type="entry name" value="DUF7779"/>
</dbReference>
<feature type="domain" description="DUF7779" evidence="4">
    <location>
        <begin position="538"/>
        <end position="627"/>
    </location>
</feature>
<feature type="domain" description="NB-ARC" evidence="2">
    <location>
        <begin position="282"/>
        <end position="379"/>
    </location>
</feature>
<dbReference type="OrthoDB" id="5394701at2759"/>
<dbReference type="InterPro" id="IPR011990">
    <property type="entry name" value="TPR-like_helical_dom_sf"/>
</dbReference>
<dbReference type="SUPFAM" id="SSF48452">
    <property type="entry name" value="TPR-like"/>
    <property type="match status" value="1"/>
</dbReference>
<dbReference type="SUPFAM" id="SSF52540">
    <property type="entry name" value="P-loop containing nucleoside triphosphate hydrolases"/>
    <property type="match status" value="1"/>
</dbReference>
<evidence type="ECO:0000259" key="2">
    <source>
        <dbReference type="Pfam" id="PF00931"/>
    </source>
</evidence>
<dbReference type="Gene3D" id="1.25.40.10">
    <property type="entry name" value="Tetratricopeptide repeat domain"/>
    <property type="match status" value="2"/>
</dbReference>
<dbReference type="Proteomes" id="UP000698800">
    <property type="component" value="Unassembled WGS sequence"/>
</dbReference>
<dbReference type="Pfam" id="PF00931">
    <property type="entry name" value="NB-ARC"/>
    <property type="match status" value="1"/>
</dbReference>
<dbReference type="PRINTS" id="PR00364">
    <property type="entry name" value="DISEASERSIST"/>
</dbReference>
<name>A0A9P8IBX4_9PEZI</name>
<feature type="region of interest" description="Disordered" evidence="1">
    <location>
        <begin position="1"/>
        <end position="26"/>
    </location>
</feature>
<reference evidence="5" key="1">
    <citation type="submission" date="2021-03" db="EMBL/GenBank/DDBJ databases">
        <title>Comparative genomics and phylogenomic investigation of the class Geoglossomycetes provide insights into ecological specialization and systematics.</title>
        <authorList>
            <person name="Melie T."/>
            <person name="Pirro S."/>
            <person name="Miller A.N."/>
            <person name="Quandt A."/>
        </authorList>
    </citation>
    <scope>NUCLEOTIDE SEQUENCE</scope>
    <source>
        <strain evidence="5">GBOQ0MN5Z8</strain>
    </source>
</reference>
<feature type="domain" description="DUF7708" evidence="3">
    <location>
        <begin position="92"/>
        <end position="197"/>
    </location>
</feature>
<dbReference type="InterPro" id="IPR056125">
    <property type="entry name" value="DUF7708"/>
</dbReference>
<protein>
    <recommendedName>
        <fullName evidence="7">NB-ARC domain-containing protein</fullName>
    </recommendedName>
</protein>
<dbReference type="InterPro" id="IPR027417">
    <property type="entry name" value="P-loop_NTPase"/>
</dbReference>
<accession>A0A9P8IBX4</accession>
<dbReference type="PANTHER" id="PTHR35205:SF1">
    <property type="entry name" value="ZU5 DOMAIN-CONTAINING PROTEIN"/>
    <property type="match status" value="1"/>
</dbReference>
<evidence type="ECO:0008006" key="7">
    <source>
        <dbReference type="Google" id="ProtNLM"/>
    </source>
</evidence>
<sequence length="1012" mass="113639">MKKGSAILPEMFKSTAPRSPPPYQKLSEYRSPLLDEAMNRYRSELKDGGDFILDGEGVEGLLNQARALEPRLSRRTDSSSASLTRIEPMLSHMNNFAAILAVCFGADAKVAALVWGSIKVILRLASPTQDILSDVLDMLEEISWSLPRFTTYEQTLPMDESFESSLVAAYTEMTCFCARTINFFRSHPHSNFISLLINIVKDPLLRKGWPQLSDDFQRTITRLKRLSQIVETEAEAARMRLEGERHTEVLSVMKAFGDKPKKDVLPCYYLPPSIGEKLIGRENELSQVADALDPKEGNPQRKSLAVCGMGGVGKTTIARRYANIARDRYDAVFWISADNMTKMTQNFLEVAQKLELVPGNRKTEDAVAAMAKVKSWLADTSEFPNPLWTTSQTNTDAGCRWLVVFDNADDLEILTCAWPPGISGSILLTTRDFTAGFSPAATGLTIQPFDDGVACAAFLELLGQSSPTQPNIDLAKKITHDLGGLPLALRQISGFILQQRLALKDFLPLYERNAARIHTKKAGLSDYQHTLSTVWDLALSSLTGHASSLQKLLAFFDPDQIAEEILTADGPSKVGGDEFDFLTDEMDFLDAKEVLLRAALVDRSEGNANLSVHRLVQTTVIRGLSTTDRERYFNQAINLLVTIFPCAWKDGTGYKYTFTSWDKCEMCLPHVHFLVAQAAKYKIRASDRAIFAELLMRCSWYLYECERCHQALPLITVALREITDQLSLAYTIATDIHGLLTLDTNHPREAAPYFLSCLKTQEATLPPNSPFIATSYSHVSLAYTELREWEKAAEYQQKAMDIRIAINSPVIGNSYSNMSSILLGMGKPDEAEEMLMRCPSLKDMTDESFLRTDNPRFSRYAYLTLLHLKLYDMVLLSRIRVHQSRYDDALRLRSKALAFRQKTYGDKYKTCDSLYQIADLLHRRGDSASAVNLIEKSIAFLENLTEPEGYQARAYFKLWQIYSGLGKDLETEKLYKGRAIELLSKCRGEPGGGPGEDLEEEAFNSLVPWMLW</sequence>
<keyword evidence="6" id="KW-1185">Reference proteome</keyword>
<evidence type="ECO:0000313" key="6">
    <source>
        <dbReference type="Proteomes" id="UP000698800"/>
    </source>
</evidence>
<dbReference type="Pfam" id="PF25000">
    <property type="entry name" value="DUF7779"/>
    <property type="match status" value="1"/>
</dbReference>
<dbReference type="Pfam" id="PF24809">
    <property type="entry name" value="DUF7708"/>
    <property type="match status" value="1"/>
</dbReference>
<evidence type="ECO:0000259" key="3">
    <source>
        <dbReference type="Pfam" id="PF24809"/>
    </source>
</evidence>
<evidence type="ECO:0000313" key="5">
    <source>
        <dbReference type="EMBL" id="KAH0544775.1"/>
    </source>
</evidence>
<dbReference type="EMBL" id="JAGHQL010000014">
    <property type="protein sequence ID" value="KAH0544775.1"/>
    <property type="molecule type" value="Genomic_DNA"/>
</dbReference>
<gene>
    <name evidence="5" type="ORF">FGG08_001142</name>
</gene>
<dbReference type="AlphaFoldDB" id="A0A9P8IBX4"/>
<dbReference type="GO" id="GO:0043531">
    <property type="term" value="F:ADP binding"/>
    <property type="evidence" value="ECO:0007669"/>
    <property type="project" value="InterPro"/>
</dbReference>
<comment type="caution">
    <text evidence="5">The sequence shown here is derived from an EMBL/GenBank/DDBJ whole genome shotgun (WGS) entry which is preliminary data.</text>
</comment>
<organism evidence="5 6">
    <name type="scientific">Glutinoglossum americanum</name>
    <dbReference type="NCBI Taxonomy" id="1670608"/>
    <lineage>
        <taxon>Eukaryota</taxon>
        <taxon>Fungi</taxon>
        <taxon>Dikarya</taxon>
        <taxon>Ascomycota</taxon>
        <taxon>Pezizomycotina</taxon>
        <taxon>Geoglossomycetes</taxon>
        <taxon>Geoglossales</taxon>
        <taxon>Geoglossaceae</taxon>
        <taxon>Glutinoglossum</taxon>
    </lineage>
</organism>
<proteinExistence type="predicted"/>
<dbReference type="PANTHER" id="PTHR35205">
    <property type="entry name" value="NB-ARC AND TPR DOMAIN PROTEIN"/>
    <property type="match status" value="1"/>
</dbReference>
<evidence type="ECO:0000256" key="1">
    <source>
        <dbReference type="SAM" id="MobiDB-lite"/>
    </source>
</evidence>